<comment type="caution">
    <text evidence="2">The sequence shown here is derived from an EMBL/GenBank/DDBJ whole genome shotgun (WGS) entry which is preliminary data.</text>
</comment>
<evidence type="ECO:0000313" key="2">
    <source>
        <dbReference type="EMBL" id="GHE98376.1"/>
    </source>
</evidence>
<reference evidence="2" key="1">
    <citation type="journal article" date="2014" name="Int. J. Syst. Evol. Microbiol.">
        <title>Complete genome sequence of Corynebacterium casei LMG S-19264T (=DSM 44701T), isolated from a smear-ripened cheese.</title>
        <authorList>
            <consortium name="US DOE Joint Genome Institute (JGI-PGF)"/>
            <person name="Walter F."/>
            <person name="Albersmeier A."/>
            <person name="Kalinowski J."/>
            <person name="Ruckert C."/>
        </authorList>
    </citation>
    <scope>NUCLEOTIDE SEQUENCE</scope>
    <source>
        <strain evidence="2">JCM 3302</strain>
    </source>
</reference>
<proteinExistence type="predicted"/>
<sequence length="79" mass="8336">MPGVGHRAGIRSPGREVGNRGVVAGRPGIDHRLGVRADPEIRTSLLRSGPRGRVAARSNEVSSRSRIATVSSTCFSPYA</sequence>
<accession>A0A919E0S0</accession>
<name>A0A919E0S0_9ACTN</name>
<organism evidence="2 3">
    <name type="scientific">Streptomyces spiralis</name>
    <dbReference type="NCBI Taxonomy" id="66376"/>
    <lineage>
        <taxon>Bacteria</taxon>
        <taxon>Bacillati</taxon>
        <taxon>Actinomycetota</taxon>
        <taxon>Actinomycetes</taxon>
        <taxon>Kitasatosporales</taxon>
        <taxon>Streptomycetaceae</taxon>
        <taxon>Streptomyces</taxon>
    </lineage>
</organism>
<feature type="region of interest" description="Disordered" evidence="1">
    <location>
        <begin position="44"/>
        <end position="63"/>
    </location>
</feature>
<feature type="region of interest" description="Disordered" evidence="1">
    <location>
        <begin position="1"/>
        <end position="27"/>
    </location>
</feature>
<dbReference type="Proteomes" id="UP000641386">
    <property type="component" value="Unassembled WGS sequence"/>
</dbReference>
<evidence type="ECO:0000313" key="3">
    <source>
        <dbReference type="Proteomes" id="UP000641386"/>
    </source>
</evidence>
<protein>
    <submittedName>
        <fullName evidence="2">Uncharacterized protein</fullName>
    </submittedName>
</protein>
<gene>
    <name evidence="2" type="ORF">GCM10014715_63190</name>
</gene>
<evidence type="ECO:0000256" key="1">
    <source>
        <dbReference type="SAM" id="MobiDB-lite"/>
    </source>
</evidence>
<reference evidence="2" key="2">
    <citation type="submission" date="2020-09" db="EMBL/GenBank/DDBJ databases">
        <authorList>
            <person name="Sun Q."/>
            <person name="Ohkuma M."/>
        </authorList>
    </citation>
    <scope>NUCLEOTIDE SEQUENCE</scope>
    <source>
        <strain evidence="2">JCM 3302</strain>
    </source>
</reference>
<dbReference type="EMBL" id="BNBC01000037">
    <property type="protein sequence ID" value="GHE98376.1"/>
    <property type="molecule type" value="Genomic_DNA"/>
</dbReference>
<keyword evidence="3" id="KW-1185">Reference proteome</keyword>
<dbReference type="AlphaFoldDB" id="A0A919E0S0"/>